<protein>
    <submittedName>
        <fullName evidence="1">Uncharacterized protein</fullName>
    </submittedName>
</protein>
<keyword evidence="2" id="KW-1185">Reference proteome</keyword>
<dbReference type="AlphaFoldDB" id="A0A3A5KE73"/>
<accession>A0A3A5KE73</accession>
<gene>
    <name evidence="1" type="ORF">D3227_29065</name>
</gene>
<dbReference type="EMBL" id="QZWZ01000032">
    <property type="protein sequence ID" value="RJT30909.1"/>
    <property type="molecule type" value="Genomic_DNA"/>
</dbReference>
<proteinExistence type="predicted"/>
<organism evidence="1 2">
    <name type="scientific">Mesorhizobium waimense</name>
    <dbReference type="NCBI Taxonomy" id="1300307"/>
    <lineage>
        <taxon>Bacteria</taxon>
        <taxon>Pseudomonadati</taxon>
        <taxon>Pseudomonadota</taxon>
        <taxon>Alphaproteobacteria</taxon>
        <taxon>Hyphomicrobiales</taxon>
        <taxon>Phyllobacteriaceae</taxon>
        <taxon>Mesorhizobium</taxon>
    </lineage>
</organism>
<dbReference type="OrthoDB" id="512401at2"/>
<evidence type="ECO:0000313" key="1">
    <source>
        <dbReference type="EMBL" id="RJT30909.1"/>
    </source>
</evidence>
<dbReference type="Proteomes" id="UP000272706">
    <property type="component" value="Unassembled WGS sequence"/>
</dbReference>
<sequence>MLPAVDQDYLQARAPGHSVSLDGGMIAIIIPSFPLPSGFTAVAADLLLRLSPGYPDVAPDMWWFEPAVRRTDGQVIEATQSQEAYLGRTWQRWSRHFQAGQWRSGIDSLESYLTLVRKELDVAGRARAA</sequence>
<comment type="caution">
    <text evidence="1">The sequence shown here is derived from an EMBL/GenBank/DDBJ whole genome shotgun (WGS) entry which is preliminary data.</text>
</comment>
<dbReference type="RefSeq" id="WP_120017677.1">
    <property type="nucleotide sequence ID" value="NZ_QZWZ01000032.1"/>
</dbReference>
<evidence type="ECO:0000313" key="2">
    <source>
        <dbReference type="Proteomes" id="UP000272706"/>
    </source>
</evidence>
<reference evidence="1 2" key="1">
    <citation type="submission" date="2018-09" db="EMBL/GenBank/DDBJ databases">
        <title>Mesorhizobium carmichaelinearum sp. nov. isolated from Carmichaelinea spp. root nodules in New Zealand.</title>
        <authorList>
            <person name="De Meyer S.E."/>
        </authorList>
    </citation>
    <scope>NUCLEOTIDE SEQUENCE [LARGE SCALE GENOMIC DNA]</scope>
    <source>
        <strain evidence="1 2">ICMP19557</strain>
    </source>
</reference>
<dbReference type="Pfam" id="PF14462">
    <property type="entry name" value="Prok-E2_E"/>
    <property type="match status" value="1"/>
</dbReference>
<name>A0A3A5KE73_9HYPH</name>
<dbReference type="InterPro" id="IPR025701">
    <property type="entry name" value="UBQ-conjugat_E2_E"/>
</dbReference>